<evidence type="ECO:0000313" key="1">
    <source>
        <dbReference type="EMBL" id="GCE42205.1"/>
    </source>
</evidence>
<reference evidence="1 2" key="1">
    <citation type="submission" date="2018-11" db="EMBL/GenBank/DDBJ databases">
        <title>Microbial catabolism of amino acid.</title>
        <authorList>
            <person name="Hibi M."/>
            <person name="Ogawa J."/>
        </authorList>
    </citation>
    <scope>NUCLEOTIDE SEQUENCE [LARGE SCALE GENOMIC DNA]</scope>
    <source>
        <strain evidence="1 2">C31-06</strain>
    </source>
</reference>
<organism evidence="1 2">
    <name type="scientific">Rhodococcus wratislaviensis</name>
    <name type="common">Tsukamurella wratislaviensis</name>
    <dbReference type="NCBI Taxonomy" id="44752"/>
    <lineage>
        <taxon>Bacteria</taxon>
        <taxon>Bacillati</taxon>
        <taxon>Actinomycetota</taxon>
        <taxon>Actinomycetes</taxon>
        <taxon>Mycobacteriales</taxon>
        <taxon>Nocardiaceae</taxon>
        <taxon>Rhodococcus</taxon>
    </lineage>
</organism>
<evidence type="ECO:0000313" key="2">
    <source>
        <dbReference type="Proteomes" id="UP000287519"/>
    </source>
</evidence>
<sequence length="85" mass="9547">MNTPMSSVTRPGYPFLPMLGHIGFRDRPGKVFRLTPADVVDVMFVCLHPSAFSQKAEIIVEQFRAHTAAKIVRWWSPAPGCTRYG</sequence>
<proteinExistence type="predicted"/>
<comment type="caution">
    <text evidence="1">The sequence shown here is derived from an EMBL/GenBank/DDBJ whole genome shotgun (WGS) entry which is preliminary data.</text>
</comment>
<dbReference type="Proteomes" id="UP000287519">
    <property type="component" value="Unassembled WGS sequence"/>
</dbReference>
<name>A0A402CF43_RHOWR</name>
<gene>
    <name evidence="1" type="ORF">Rhow_006144</name>
</gene>
<accession>A0A402CF43</accession>
<dbReference type="RefSeq" id="WP_192582001.1">
    <property type="nucleotide sequence ID" value="NZ_BHYM01000052.1"/>
</dbReference>
<protein>
    <submittedName>
        <fullName evidence="1">Uncharacterized protein</fullName>
    </submittedName>
</protein>
<dbReference type="EMBL" id="BHYM01000052">
    <property type="protein sequence ID" value="GCE42205.1"/>
    <property type="molecule type" value="Genomic_DNA"/>
</dbReference>
<keyword evidence="2" id="KW-1185">Reference proteome</keyword>
<dbReference type="AlphaFoldDB" id="A0A402CF43"/>